<evidence type="ECO:0000256" key="5">
    <source>
        <dbReference type="SAM" id="Phobius"/>
    </source>
</evidence>
<dbReference type="InterPro" id="IPR036259">
    <property type="entry name" value="MFS_trans_sf"/>
</dbReference>
<organism evidence="7 8">
    <name type="scientific">Diplocarpon rosae</name>
    <dbReference type="NCBI Taxonomy" id="946125"/>
    <lineage>
        <taxon>Eukaryota</taxon>
        <taxon>Fungi</taxon>
        <taxon>Dikarya</taxon>
        <taxon>Ascomycota</taxon>
        <taxon>Pezizomycotina</taxon>
        <taxon>Leotiomycetes</taxon>
        <taxon>Helotiales</taxon>
        <taxon>Drepanopezizaceae</taxon>
        <taxon>Diplocarpon</taxon>
    </lineage>
</organism>
<feature type="transmembrane region" description="Helical" evidence="5">
    <location>
        <begin position="207"/>
        <end position="227"/>
    </location>
</feature>
<evidence type="ECO:0000259" key="6">
    <source>
        <dbReference type="PROSITE" id="PS50850"/>
    </source>
</evidence>
<feature type="transmembrane region" description="Helical" evidence="5">
    <location>
        <begin position="174"/>
        <end position="201"/>
    </location>
</feature>
<keyword evidence="3 5" id="KW-1133">Transmembrane helix</keyword>
<dbReference type="EMBL" id="JAUBYV010000013">
    <property type="protein sequence ID" value="KAK2623578.1"/>
    <property type="molecule type" value="Genomic_DNA"/>
</dbReference>
<feature type="transmembrane region" description="Helical" evidence="5">
    <location>
        <begin position="310"/>
        <end position="331"/>
    </location>
</feature>
<dbReference type="Gene3D" id="1.20.1250.20">
    <property type="entry name" value="MFS general substrate transporter like domains"/>
    <property type="match status" value="1"/>
</dbReference>
<feature type="transmembrane region" description="Helical" evidence="5">
    <location>
        <begin position="399"/>
        <end position="425"/>
    </location>
</feature>
<dbReference type="Proteomes" id="UP001285354">
    <property type="component" value="Unassembled WGS sequence"/>
</dbReference>
<feature type="transmembrane region" description="Helical" evidence="5">
    <location>
        <begin position="477"/>
        <end position="497"/>
    </location>
</feature>
<dbReference type="GO" id="GO:0022857">
    <property type="term" value="F:transmembrane transporter activity"/>
    <property type="evidence" value="ECO:0007669"/>
    <property type="project" value="InterPro"/>
</dbReference>
<dbReference type="Pfam" id="PF07690">
    <property type="entry name" value="MFS_1"/>
    <property type="match status" value="1"/>
</dbReference>
<accession>A0AAD9SUU3</accession>
<dbReference type="PANTHER" id="PTHR42718">
    <property type="entry name" value="MAJOR FACILITATOR SUPERFAMILY MULTIDRUG TRANSPORTER MFSC"/>
    <property type="match status" value="1"/>
</dbReference>
<evidence type="ECO:0000313" key="8">
    <source>
        <dbReference type="Proteomes" id="UP001285354"/>
    </source>
</evidence>
<comment type="subcellular location">
    <subcellularLocation>
        <location evidence="1">Membrane</location>
        <topology evidence="1">Multi-pass membrane protein</topology>
    </subcellularLocation>
</comment>
<feature type="transmembrane region" description="Helical" evidence="5">
    <location>
        <begin position="272"/>
        <end position="290"/>
    </location>
</feature>
<feature type="transmembrane region" description="Helical" evidence="5">
    <location>
        <begin position="239"/>
        <end position="260"/>
    </location>
</feature>
<feature type="transmembrane region" description="Helical" evidence="5">
    <location>
        <begin position="374"/>
        <end position="393"/>
    </location>
</feature>
<evidence type="ECO:0000256" key="3">
    <source>
        <dbReference type="ARBA" id="ARBA00022989"/>
    </source>
</evidence>
<keyword evidence="8" id="KW-1185">Reference proteome</keyword>
<evidence type="ECO:0000256" key="1">
    <source>
        <dbReference type="ARBA" id="ARBA00004141"/>
    </source>
</evidence>
<evidence type="ECO:0000313" key="7">
    <source>
        <dbReference type="EMBL" id="KAK2623578.1"/>
    </source>
</evidence>
<dbReference type="PANTHER" id="PTHR42718:SF1">
    <property type="entry name" value="LOW AFFINITY AMMONIUM TRANSPORTER"/>
    <property type="match status" value="1"/>
</dbReference>
<dbReference type="GO" id="GO:0016020">
    <property type="term" value="C:membrane"/>
    <property type="evidence" value="ECO:0007669"/>
    <property type="project" value="UniProtKB-SubCell"/>
</dbReference>
<keyword evidence="2 5" id="KW-0812">Transmembrane</keyword>
<comment type="caution">
    <text evidence="7">The sequence shown here is derived from an EMBL/GenBank/DDBJ whole genome shotgun (WGS) entry which is preliminary data.</text>
</comment>
<dbReference type="AlphaFoldDB" id="A0AAD9SUU3"/>
<feature type="transmembrane region" description="Helical" evidence="5">
    <location>
        <begin position="343"/>
        <end position="367"/>
    </location>
</feature>
<feature type="transmembrane region" description="Helical" evidence="5">
    <location>
        <begin position="437"/>
        <end position="457"/>
    </location>
</feature>
<feature type="transmembrane region" description="Helical" evidence="5">
    <location>
        <begin position="115"/>
        <end position="137"/>
    </location>
</feature>
<sequence length="507" mass="55742">MASSDYETTLYSDESNISKTKWHASDSDTATEESPARGHTSLLREVPFIVTICMSQMLALSGIGQGLAPLYVVGESFGITNQGYLSWYMAAFSLTVGTFVLPAGRLGDMYGHKRIFLVGSIWYGIWSLVCGFCVYSSSVLFSVSRCFQGIGPALMVPNSLAIAGRSFQGKKKNYVFALFGASAPAGAVLGGVFSAILTQYIWWPWTYWVMGMILFAYTALSFWVLPPDEYDPQTEKSELTFDFAGTITGVTGLILFNFAWNQAGVVGWTVPYTYILLIVGILFFGAFIYVEKHVAKFPLVPINMLSEEAVYALSIIACGWASFGIWVFYLWQLIMYLRQHSILAAAAQQAPAAVSGLLASLTVAYLFSKLNVAYFMVAAMVSFLTGQVLLSTVPVSQTYWGQTFLSLVIMAWGMNMTFPAGTIILSNGMPREHQGIAASLIVTVVNYSISISLGIASTIVRQTREKGISRLETYRNVWYFAIGLDGLGVLIALYFLWIKVVRRKSAC</sequence>
<dbReference type="CDD" id="cd17476">
    <property type="entry name" value="MFS_Amf1_MDR_like"/>
    <property type="match status" value="1"/>
</dbReference>
<keyword evidence="4 5" id="KW-0472">Membrane</keyword>
<evidence type="ECO:0000256" key="2">
    <source>
        <dbReference type="ARBA" id="ARBA00022692"/>
    </source>
</evidence>
<feature type="domain" description="Major facilitator superfamily (MFS) profile" evidence="6">
    <location>
        <begin position="48"/>
        <end position="504"/>
    </location>
</feature>
<gene>
    <name evidence="7" type="ORF">QTJ16_007132</name>
</gene>
<dbReference type="InterPro" id="IPR011701">
    <property type="entry name" value="MFS"/>
</dbReference>
<dbReference type="SUPFAM" id="SSF103473">
    <property type="entry name" value="MFS general substrate transporter"/>
    <property type="match status" value="1"/>
</dbReference>
<reference evidence="7" key="1">
    <citation type="submission" date="2023-06" db="EMBL/GenBank/DDBJ databases">
        <title>Draft genome of Marssonina rosae.</title>
        <authorList>
            <person name="Cheng Q."/>
        </authorList>
    </citation>
    <scope>NUCLEOTIDE SEQUENCE</scope>
    <source>
        <strain evidence="7">R4</strain>
    </source>
</reference>
<dbReference type="PROSITE" id="PS50850">
    <property type="entry name" value="MFS"/>
    <property type="match status" value="1"/>
</dbReference>
<evidence type="ECO:0000256" key="4">
    <source>
        <dbReference type="ARBA" id="ARBA00023136"/>
    </source>
</evidence>
<feature type="transmembrane region" description="Helical" evidence="5">
    <location>
        <begin position="84"/>
        <end position="103"/>
    </location>
</feature>
<name>A0AAD9SUU3_9HELO</name>
<dbReference type="InterPro" id="IPR020846">
    <property type="entry name" value="MFS_dom"/>
</dbReference>
<proteinExistence type="predicted"/>
<protein>
    <recommendedName>
        <fullName evidence="6">Major facilitator superfamily (MFS) profile domain-containing protein</fullName>
    </recommendedName>
</protein>
<feature type="transmembrane region" description="Helical" evidence="5">
    <location>
        <begin position="46"/>
        <end position="72"/>
    </location>
</feature>